<sequence length="196" mass="21455">MLLETITKGNVKRSIFEEVEIRFSNLTELPNVKKLFDYYWLGWLSESSGEYSPAMIGYDIRQGVPFLSTINKKVEATHIRNISNVCDEANSIAKGILQSSTFGGPLFMDVQELNPDVSKSIAATLAPMLEVIQVGASTSRELESDEQTKDHDPEVESQTLIGASGSSATIIVVPLIEGTNTRVVLEALTLRLYSGA</sequence>
<protein>
    <submittedName>
        <fullName evidence="1">Uncharacterized protein</fullName>
    </submittedName>
</protein>
<dbReference type="EMBL" id="JACEIK010005478">
    <property type="protein sequence ID" value="MCE0481604.1"/>
    <property type="molecule type" value="Genomic_DNA"/>
</dbReference>
<keyword evidence="2" id="KW-1185">Reference proteome</keyword>
<dbReference type="Proteomes" id="UP000823775">
    <property type="component" value="Unassembled WGS sequence"/>
</dbReference>
<reference evidence="1 2" key="1">
    <citation type="journal article" date="2021" name="BMC Genomics">
        <title>Datura genome reveals duplications of psychoactive alkaloid biosynthetic genes and high mutation rate following tissue culture.</title>
        <authorList>
            <person name="Rajewski A."/>
            <person name="Carter-House D."/>
            <person name="Stajich J."/>
            <person name="Litt A."/>
        </authorList>
    </citation>
    <scope>NUCLEOTIDE SEQUENCE [LARGE SCALE GENOMIC DNA]</scope>
    <source>
        <strain evidence="1">AR-01</strain>
    </source>
</reference>
<proteinExistence type="predicted"/>
<evidence type="ECO:0000313" key="2">
    <source>
        <dbReference type="Proteomes" id="UP000823775"/>
    </source>
</evidence>
<organism evidence="1 2">
    <name type="scientific">Datura stramonium</name>
    <name type="common">Jimsonweed</name>
    <name type="synonym">Common thornapple</name>
    <dbReference type="NCBI Taxonomy" id="4076"/>
    <lineage>
        <taxon>Eukaryota</taxon>
        <taxon>Viridiplantae</taxon>
        <taxon>Streptophyta</taxon>
        <taxon>Embryophyta</taxon>
        <taxon>Tracheophyta</taxon>
        <taxon>Spermatophyta</taxon>
        <taxon>Magnoliopsida</taxon>
        <taxon>eudicotyledons</taxon>
        <taxon>Gunneridae</taxon>
        <taxon>Pentapetalae</taxon>
        <taxon>asterids</taxon>
        <taxon>lamiids</taxon>
        <taxon>Solanales</taxon>
        <taxon>Solanaceae</taxon>
        <taxon>Solanoideae</taxon>
        <taxon>Datureae</taxon>
        <taxon>Datura</taxon>
    </lineage>
</organism>
<gene>
    <name evidence="1" type="ORF">HAX54_039464</name>
</gene>
<evidence type="ECO:0000313" key="1">
    <source>
        <dbReference type="EMBL" id="MCE0481604.1"/>
    </source>
</evidence>
<comment type="caution">
    <text evidence="1">The sequence shown here is derived from an EMBL/GenBank/DDBJ whole genome shotgun (WGS) entry which is preliminary data.</text>
</comment>
<accession>A0ABS8VP78</accession>
<name>A0ABS8VP78_DATST</name>